<feature type="transmembrane region" description="Helical" evidence="5">
    <location>
        <begin position="248"/>
        <end position="270"/>
    </location>
</feature>
<feature type="transmembrane region" description="Helical" evidence="5">
    <location>
        <begin position="161"/>
        <end position="180"/>
    </location>
</feature>
<dbReference type="InterPro" id="IPR036259">
    <property type="entry name" value="MFS_trans_sf"/>
</dbReference>
<proteinExistence type="predicted"/>
<feature type="transmembrane region" description="Helical" evidence="5">
    <location>
        <begin position="282"/>
        <end position="300"/>
    </location>
</feature>
<evidence type="ECO:0000313" key="8">
    <source>
        <dbReference type="Proteomes" id="UP001375743"/>
    </source>
</evidence>
<evidence type="ECO:0000259" key="6">
    <source>
        <dbReference type="PROSITE" id="PS50850"/>
    </source>
</evidence>
<keyword evidence="8" id="KW-1185">Reference proteome</keyword>
<feature type="transmembrane region" description="Helical" evidence="5">
    <location>
        <begin position="215"/>
        <end position="236"/>
    </location>
</feature>
<feature type="compositionally biased region" description="Low complexity" evidence="4">
    <location>
        <begin position="400"/>
        <end position="414"/>
    </location>
</feature>
<evidence type="ECO:0000313" key="7">
    <source>
        <dbReference type="EMBL" id="MEK0082410.1"/>
    </source>
</evidence>
<feature type="transmembrane region" description="Helical" evidence="5">
    <location>
        <begin position="371"/>
        <end position="390"/>
    </location>
</feature>
<reference evidence="7 8" key="1">
    <citation type="submission" date="2024-01" db="EMBL/GenBank/DDBJ databases">
        <title>Multi-omics insights into the function and evolution of sodium benzoate biodegradation pathways in Benzoatithermus flavus gen. nov., sp. nov. from hot spring.</title>
        <authorList>
            <person name="Hu C.-J."/>
            <person name="Li W.-J."/>
        </authorList>
    </citation>
    <scope>NUCLEOTIDE SEQUENCE [LARGE SCALE GENOMIC DNA]</scope>
    <source>
        <strain evidence="7 8">SYSU G07066</strain>
    </source>
</reference>
<dbReference type="PROSITE" id="PS50850">
    <property type="entry name" value="MFS"/>
    <property type="match status" value="1"/>
</dbReference>
<dbReference type="RefSeq" id="WP_418158260.1">
    <property type="nucleotide sequence ID" value="NZ_JBBLZC010000003.1"/>
</dbReference>
<dbReference type="SUPFAM" id="SSF103473">
    <property type="entry name" value="MFS general substrate transporter"/>
    <property type="match status" value="1"/>
</dbReference>
<dbReference type="EMBL" id="JBBLZC010000003">
    <property type="protein sequence ID" value="MEK0082410.1"/>
    <property type="molecule type" value="Genomic_DNA"/>
</dbReference>
<evidence type="ECO:0000256" key="4">
    <source>
        <dbReference type="SAM" id="MobiDB-lite"/>
    </source>
</evidence>
<dbReference type="CDD" id="cd06174">
    <property type="entry name" value="MFS"/>
    <property type="match status" value="1"/>
</dbReference>
<dbReference type="PANTHER" id="PTHR23539">
    <property type="entry name" value="MFS TRANSPORTER"/>
    <property type="match status" value="1"/>
</dbReference>
<feature type="compositionally biased region" description="Basic residues" evidence="4">
    <location>
        <begin position="424"/>
        <end position="433"/>
    </location>
</feature>
<keyword evidence="3 5" id="KW-0472">Membrane</keyword>
<accession>A0ABU8XPR5</accession>
<organism evidence="7 8">
    <name type="scientific">Benzoatithermus flavus</name>
    <dbReference type="NCBI Taxonomy" id="3108223"/>
    <lineage>
        <taxon>Bacteria</taxon>
        <taxon>Pseudomonadati</taxon>
        <taxon>Pseudomonadota</taxon>
        <taxon>Alphaproteobacteria</taxon>
        <taxon>Geminicoccales</taxon>
        <taxon>Geminicoccaceae</taxon>
        <taxon>Benzoatithermus</taxon>
    </lineage>
</organism>
<keyword evidence="1 5" id="KW-0812">Transmembrane</keyword>
<dbReference type="Pfam" id="PF07690">
    <property type="entry name" value="MFS_1"/>
    <property type="match status" value="1"/>
</dbReference>
<sequence>MRYDLRLDALNFLLADVRGGLGPYVGMFLLGQAHWDQATIGVVLTMSGLVGITLHTPVGALIDATHRKRELLVAGVAALAASALAIAATPVRPVVLAADIVMAVLGAVFAPTVAAITVGLVARGELTARLARNAAWDRAGNIFVGVVAGLAGWAFSSRAVLYLAPFFALLTAVAALSIPARAIDHARARGLDGERAASGRAHPAGWRILLHDRPLLMLAAGVALFHFANAPMLLLVGQELTLGHPGEATVLMSACIVTAQLVSIPAALVVGAEADRRGRKPLLLAAFAALPARCLLFAAVDRPFWLVAGQILDGVALGMLDALLALVLADVMRGTGRYNLARGLVGTVQGIGGSSSNAVAGLLVVWAGYPVTFLVLALVALAAFLLMALAMPETGNAVPPGTAGLTAPAPRPLADGPRADRPALRSRPRAGRG</sequence>
<evidence type="ECO:0000256" key="1">
    <source>
        <dbReference type="ARBA" id="ARBA00022692"/>
    </source>
</evidence>
<evidence type="ECO:0000256" key="5">
    <source>
        <dbReference type="SAM" id="Phobius"/>
    </source>
</evidence>
<protein>
    <submittedName>
        <fullName evidence="7">MFS transporter</fullName>
    </submittedName>
</protein>
<feature type="transmembrane region" description="Helical" evidence="5">
    <location>
        <begin position="71"/>
        <end position="88"/>
    </location>
</feature>
<feature type="transmembrane region" description="Helical" evidence="5">
    <location>
        <begin position="12"/>
        <end position="33"/>
    </location>
</feature>
<feature type="domain" description="Major facilitator superfamily (MFS) profile" evidence="6">
    <location>
        <begin position="207"/>
        <end position="433"/>
    </location>
</feature>
<feature type="transmembrane region" description="Helical" evidence="5">
    <location>
        <begin position="134"/>
        <end position="155"/>
    </location>
</feature>
<comment type="caution">
    <text evidence="7">The sequence shown here is derived from an EMBL/GenBank/DDBJ whole genome shotgun (WGS) entry which is preliminary data.</text>
</comment>
<feature type="transmembrane region" description="Helical" evidence="5">
    <location>
        <begin position="306"/>
        <end position="328"/>
    </location>
</feature>
<evidence type="ECO:0000256" key="3">
    <source>
        <dbReference type="ARBA" id="ARBA00023136"/>
    </source>
</evidence>
<feature type="region of interest" description="Disordered" evidence="4">
    <location>
        <begin position="400"/>
        <end position="433"/>
    </location>
</feature>
<name>A0ABU8XPR5_9PROT</name>
<gene>
    <name evidence="7" type="ORF">U1T56_04560</name>
</gene>
<dbReference type="InterPro" id="IPR020846">
    <property type="entry name" value="MFS_dom"/>
</dbReference>
<keyword evidence="2 5" id="KW-1133">Transmembrane helix</keyword>
<feature type="transmembrane region" description="Helical" evidence="5">
    <location>
        <begin position="39"/>
        <end position="62"/>
    </location>
</feature>
<evidence type="ECO:0000256" key="2">
    <source>
        <dbReference type="ARBA" id="ARBA00022989"/>
    </source>
</evidence>
<dbReference type="Proteomes" id="UP001375743">
    <property type="component" value="Unassembled WGS sequence"/>
</dbReference>
<dbReference type="PANTHER" id="PTHR23539:SF1">
    <property type="entry name" value="MAJOR FACILITATOR SUPERFAMILY (MFS) PROFILE DOMAIN-CONTAINING PROTEIN"/>
    <property type="match status" value="1"/>
</dbReference>
<dbReference type="InterPro" id="IPR011701">
    <property type="entry name" value="MFS"/>
</dbReference>
<feature type="transmembrane region" description="Helical" evidence="5">
    <location>
        <begin position="100"/>
        <end position="122"/>
    </location>
</feature>
<dbReference type="Gene3D" id="1.20.1250.20">
    <property type="entry name" value="MFS general substrate transporter like domains"/>
    <property type="match status" value="2"/>
</dbReference>